<reference evidence="2" key="1">
    <citation type="journal article" date="2023" name="Mol. Biol. Evol.">
        <title>Third-Generation Sequencing Reveals the Adaptive Role of the Epigenome in Three Deep-Sea Polychaetes.</title>
        <authorList>
            <person name="Perez M."/>
            <person name="Aroh O."/>
            <person name="Sun Y."/>
            <person name="Lan Y."/>
            <person name="Juniper S.K."/>
            <person name="Young C.R."/>
            <person name="Angers B."/>
            <person name="Qian P.Y."/>
        </authorList>
    </citation>
    <scope>NUCLEOTIDE SEQUENCE</scope>
    <source>
        <strain evidence="2">P08H-3</strain>
    </source>
</reference>
<feature type="compositionally biased region" description="Basic and acidic residues" evidence="1">
    <location>
        <begin position="44"/>
        <end position="62"/>
    </location>
</feature>
<dbReference type="EMBL" id="JAODUP010000094">
    <property type="protein sequence ID" value="KAK2162661.1"/>
    <property type="molecule type" value="Genomic_DNA"/>
</dbReference>
<evidence type="ECO:0000313" key="3">
    <source>
        <dbReference type="Proteomes" id="UP001208570"/>
    </source>
</evidence>
<feature type="region of interest" description="Disordered" evidence="1">
    <location>
        <begin position="176"/>
        <end position="217"/>
    </location>
</feature>
<evidence type="ECO:0000313" key="2">
    <source>
        <dbReference type="EMBL" id="KAK2162661.1"/>
    </source>
</evidence>
<protein>
    <submittedName>
        <fullName evidence="2">Uncharacterized protein</fullName>
    </submittedName>
</protein>
<evidence type="ECO:0000256" key="1">
    <source>
        <dbReference type="SAM" id="MobiDB-lite"/>
    </source>
</evidence>
<name>A0AAD9K0K9_9ANNE</name>
<gene>
    <name evidence="2" type="ORF">LSH36_94g03012</name>
</gene>
<accession>A0AAD9K0K9</accession>
<proteinExistence type="predicted"/>
<organism evidence="2 3">
    <name type="scientific">Paralvinella palmiformis</name>
    <dbReference type="NCBI Taxonomy" id="53620"/>
    <lineage>
        <taxon>Eukaryota</taxon>
        <taxon>Metazoa</taxon>
        <taxon>Spiralia</taxon>
        <taxon>Lophotrochozoa</taxon>
        <taxon>Annelida</taxon>
        <taxon>Polychaeta</taxon>
        <taxon>Sedentaria</taxon>
        <taxon>Canalipalpata</taxon>
        <taxon>Terebellida</taxon>
        <taxon>Terebelliformia</taxon>
        <taxon>Alvinellidae</taxon>
        <taxon>Paralvinella</taxon>
    </lineage>
</organism>
<dbReference type="Proteomes" id="UP001208570">
    <property type="component" value="Unassembled WGS sequence"/>
</dbReference>
<sequence>MAIWSGFFISGRLGGDIWDCATVIHGKLDNVGISVTRLANYRGQSDDSRSPRERLTPTERNHTVSPSSGIRHPTRVPSRRPPPFRIMSTSLDNAAPGLSRPYTLGTFQKRLHDFEDLIRELTLKDIEATPDERRQLITENLRFEQFCESIRTLFGADIKSSYLKSIYRKISANPDAKVDWSEPVPNKRQPGDSSRTTTKNRHHNPGHFSSKIPTHTKDRSDLPYELVGKSVGLPYPWEFYAIANCEVSSAGSRFRLGLLYQSFCIQGCYNVTPISDWMSSFGIAQKADFTTSFDGSDRLVHFLSH</sequence>
<comment type="caution">
    <text evidence="2">The sequence shown here is derived from an EMBL/GenBank/DDBJ whole genome shotgun (WGS) entry which is preliminary data.</text>
</comment>
<keyword evidence="3" id="KW-1185">Reference proteome</keyword>
<dbReference type="AlphaFoldDB" id="A0AAD9K0K9"/>
<feature type="region of interest" description="Disordered" evidence="1">
    <location>
        <begin position="41"/>
        <end position="81"/>
    </location>
</feature>